<accession>A0A427B6Y5</accession>
<proteinExistence type="predicted"/>
<evidence type="ECO:0000313" key="2">
    <source>
        <dbReference type="Proteomes" id="UP000287651"/>
    </source>
</evidence>
<gene>
    <name evidence="1" type="ORF">B296_00006659</name>
</gene>
<sequence>MQQETSKRCSGKILRRRAAVRQRVFSGLSKIKGRVRGESAGKESQADVKFVGGYSSNKFGKIKEYKKQLWKLLGRLDEDDGWLWKGSEAPRYTALIPSVRTLADSKLGVDLYRGSSSWNTIGVPSSKVFGYKN</sequence>
<dbReference type="AlphaFoldDB" id="A0A427B6Y5"/>
<name>A0A427B6Y5_ENSVE</name>
<dbReference type="Proteomes" id="UP000287651">
    <property type="component" value="Unassembled WGS sequence"/>
</dbReference>
<protein>
    <submittedName>
        <fullName evidence="1">Uncharacterized protein</fullName>
    </submittedName>
</protein>
<dbReference type="EMBL" id="AMZH03000347">
    <property type="protein sequence ID" value="RRT84207.1"/>
    <property type="molecule type" value="Genomic_DNA"/>
</dbReference>
<organism evidence="1 2">
    <name type="scientific">Ensete ventricosum</name>
    <name type="common">Abyssinian banana</name>
    <name type="synonym">Musa ensete</name>
    <dbReference type="NCBI Taxonomy" id="4639"/>
    <lineage>
        <taxon>Eukaryota</taxon>
        <taxon>Viridiplantae</taxon>
        <taxon>Streptophyta</taxon>
        <taxon>Embryophyta</taxon>
        <taxon>Tracheophyta</taxon>
        <taxon>Spermatophyta</taxon>
        <taxon>Magnoliopsida</taxon>
        <taxon>Liliopsida</taxon>
        <taxon>Zingiberales</taxon>
        <taxon>Musaceae</taxon>
        <taxon>Ensete</taxon>
    </lineage>
</organism>
<comment type="caution">
    <text evidence="1">The sequence shown here is derived from an EMBL/GenBank/DDBJ whole genome shotgun (WGS) entry which is preliminary data.</text>
</comment>
<reference evidence="1 2" key="1">
    <citation type="journal article" date="2014" name="Agronomy (Basel)">
        <title>A Draft Genome Sequence for Ensete ventricosum, the Drought-Tolerant Tree Against Hunger.</title>
        <authorList>
            <person name="Harrison J."/>
            <person name="Moore K.A."/>
            <person name="Paszkiewicz K."/>
            <person name="Jones T."/>
            <person name="Grant M."/>
            <person name="Ambacheew D."/>
            <person name="Muzemil S."/>
            <person name="Studholme D.J."/>
        </authorList>
    </citation>
    <scope>NUCLEOTIDE SEQUENCE [LARGE SCALE GENOMIC DNA]</scope>
</reference>
<evidence type="ECO:0000313" key="1">
    <source>
        <dbReference type="EMBL" id="RRT84207.1"/>
    </source>
</evidence>